<organism evidence="15 16">
    <name type="scientific">Ruminococcus flavefaciens</name>
    <dbReference type="NCBI Taxonomy" id="1265"/>
    <lineage>
        <taxon>Bacteria</taxon>
        <taxon>Bacillati</taxon>
        <taxon>Bacillota</taxon>
        <taxon>Clostridia</taxon>
        <taxon>Eubacteriales</taxon>
        <taxon>Oscillospiraceae</taxon>
        <taxon>Ruminococcus</taxon>
    </lineage>
</organism>
<evidence type="ECO:0000256" key="2">
    <source>
        <dbReference type="ARBA" id="ARBA00022448"/>
    </source>
</evidence>
<comment type="function">
    <text evidence="10 12">F(1)F(0) ATP synthase produces ATP from ADP in the presence of a proton or sodium gradient. F-type ATPases consist of two structural domains, F(1) containing the extramembraneous catalytic core and F(0) containing the membrane proton channel, linked together by a central stalk and a peripheral stalk. During catalysis, ATP synthesis in the catalytic domain of F(1) is coupled via a rotary mechanism of the central stalk subunits to proton translocation.</text>
</comment>
<comment type="subunit">
    <text evidence="12">F-type ATPases have 2 components, F(1) - the catalytic core - and F(0) - the membrane proton channel. F(1) has five subunits: alpha(3), beta(3), gamma(1), delta(1), epsilon(1). F(0) has three main subunits: a(1), b(2) and c(10-14). The alpha and beta chains form an alternating ring which encloses part of the gamma chain. F(1) is attached to F(0) by a central stalk formed by the gamma and epsilon chains, while a peripheral stalk is formed by the delta and b chains.</text>
</comment>
<dbReference type="Pfam" id="PF00430">
    <property type="entry name" value="ATP-synt_B"/>
    <property type="match status" value="1"/>
</dbReference>
<dbReference type="GO" id="GO:0012505">
    <property type="term" value="C:endomembrane system"/>
    <property type="evidence" value="ECO:0007669"/>
    <property type="project" value="UniProtKB-SubCell"/>
</dbReference>
<keyword evidence="8 12" id="KW-0472">Membrane</keyword>
<evidence type="ECO:0000256" key="6">
    <source>
        <dbReference type="ARBA" id="ARBA00022989"/>
    </source>
</evidence>
<dbReference type="HAMAP" id="MF_01398">
    <property type="entry name" value="ATP_synth_b_bprime"/>
    <property type="match status" value="1"/>
</dbReference>
<dbReference type="CDD" id="cd06503">
    <property type="entry name" value="ATP-synt_Fo_b"/>
    <property type="match status" value="1"/>
</dbReference>
<reference evidence="15 16" key="1">
    <citation type="submission" date="2016-10" db="EMBL/GenBank/DDBJ databases">
        <authorList>
            <person name="de Groot N.N."/>
        </authorList>
    </citation>
    <scope>NUCLEOTIDE SEQUENCE [LARGE SCALE GENOMIC DNA]</scope>
    <source>
        <strain evidence="15 16">YAD2003</strain>
    </source>
</reference>
<evidence type="ECO:0000256" key="11">
    <source>
        <dbReference type="ARBA" id="ARBA00037847"/>
    </source>
</evidence>
<keyword evidence="6 12" id="KW-1133">Transmembrane helix</keyword>
<feature type="transmembrane region" description="Helical" evidence="12">
    <location>
        <begin position="6"/>
        <end position="28"/>
    </location>
</feature>
<evidence type="ECO:0000256" key="9">
    <source>
        <dbReference type="ARBA" id="ARBA00023310"/>
    </source>
</evidence>
<keyword evidence="9 12" id="KW-0066">ATP synthesis</keyword>
<dbReference type="EMBL" id="FNWV01000004">
    <property type="protein sequence ID" value="SEH56961.1"/>
    <property type="molecule type" value="Genomic_DNA"/>
</dbReference>
<evidence type="ECO:0000256" key="3">
    <source>
        <dbReference type="ARBA" id="ARBA00022547"/>
    </source>
</evidence>
<accession>A0A1H6J8C6</accession>
<comment type="function">
    <text evidence="12">Component of the F(0) channel, it forms part of the peripheral stalk, linking F(1) to F(0).</text>
</comment>
<dbReference type="Gene3D" id="6.10.250.1580">
    <property type="match status" value="1"/>
</dbReference>
<evidence type="ECO:0000256" key="10">
    <source>
        <dbReference type="ARBA" id="ARBA00025198"/>
    </source>
</evidence>
<dbReference type="NCBIfam" id="TIGR01144">
    <property type="entry name" value="ATP_synt_b"/>
    <property type="match status" value="1"/>
</dbReference>
<dbReference type="InterPro" id="IPR002146">
    <property type="entry name" value="ATP_synth_b/b'su_bac/chlpt"/>
</dbReference>
<gene>
    <name evidence="12" type="primary">atpF</name>
    <name evidence="15" type="ORF">SAMN02910265_01528</name>
</gene>
<dbReference type="OrthoDB" id="9795863at2"/>
<dbReference type="InterPro" id="IPR005864">
    <property type="entry name" value="ATP_synth_F0_bsu_bac"/>
</dbReference>
<dbReference type="Proteomes" id="UP000183190">
    <property type="component" value="Unassembled WGS sequence"/>
</dbReference>
<sequence>MLDFSFWSIFWAVFNTVLLFVLLRIFLFKPLNKIKADRTRTIQDNLDSAEKAKTEAEELRQQYENSISDAKEEANQILIKAREDAEAERSAIIKKSQDEADKIIADADKTIENERKRVLRQAQSEIADLAIEAASKIIGENVDDEKNRRLVDKFLSEEEGKE</sequence>
<comment type="subcellular location">
    <subcellularLocation>
        <location evidence="12">Cell membrane</location>
        <topology evidence="12">Single-pass membrane protein</topology>
    </subcellularLocation>
    <subcellularLocation>
        <location evidence="11">Endomembrane system</location>
        <topology evidence="11">Single-pass membrane protein</topology>
    </subcellularLocation>
</comment>
<dbReference type="GO" id="GO:0046933">
    <property type="term" value="F:proton-transporting ATP synthase activity, rotational mechanism"/>
    <property type="evidence" value="ECO:0007669"/>
    <property type="project" value="UniProtKB-UniRule"/>
</dbReference>
<feature type="coiled-coil region" evidence="14">
    <location>
        <begin position="39"/>
        <end position="88"/>
    </location>
</feature>
<name>A0A1H6J8C6_RUMFL</name>
<dbReference type="GO" id="GO:0005886">
    <property type="term" value="C:plasma membrane"/>
    <property type="evidence" value="ECO:0007669"/>
    <property type="project" value="UniProtKB-SubCell"/>
</dbReference>
<evidence type="ECO:0000256" key="1">
    <source>
        <dbReference type="ARBA" id="ARBA00005513"/>
    </source>
</evidence>
<keyword evidence="2 12" id="KW-0813">Transport</keyword>
<comment type="similarity">
    <text evidence="1 12 13">Belongs to the ATPase B chain family.</text>
</comment>
<protein>
    <recommendedName>
        <fullName evidence="12">ATP synthase subunit b</fullName>
    </recommendedName>
    <alternativeName>
        <fullName evidence="12">ATP synthase F(0) sector subunit b</fullName>
    </alternativeName>
    <alternativeName>
        <fullName evidence="12">ATPase subunit I</fullName>
    </alternativeName>
    <alternativeName>
        <fullName evidence="12">F-type ATPase subunit b</fullName>
        <shortName evidence="12">F-ATPase subunit b</shortName>
    </alternativeName>
</protein>
<keyword evidence="4 12" id="KW-0812">Transmembrane</keyword>
<evidence type="ECO:0000256" key="8">
    <source>
        <dbReference type="ARBA" id="ARBA00023136"/>
    </source>
</evidence>
<keyword evidence="5 12" id="KW-0375">Hydrogen ion transport</keyword>
<dbReference type="GO" id="GO:0046961">
    <property type="term" value="F:proton-transporting ATPase activity, rotational mechanism"/>
    <property type="evidence" value="ECO:0007669"/>
    <property type="project" value="TreeGrafter"/>
</dbReference>
<dbReference type="PANTHER" id="PTHR33445:SF2">
    <property type="entry name" value="ATP SYNTHASE SUBUNIT B', CHLOROPLASTIC"/>
    <property type="match status" value="1"/>
</dbReference>
<keyword evidence="3 12" id="KW-0138">CF(0)</keyword>
<keyword evidence="12" id="KW-1003">Cell membrane</keyword>
<proteinExistence type="inferred from homology"/>
<dbReference type="GO" id="GO:0045259">
    <property type="term" value="C:proton-transporting ATP synthase complex"/>
    <property type="evidence" value="ECO:0007669"/>
    <property type="project" value="UniProtKB-KW"/>
</dbReference>
<dbReference type="InterPro" id="IPR050059">
    <property type="entry name" value="ATP_synthase_B_chain"/>
</dbReference>
<evidence type="ECO:0000256" key="4">
    <source>
        <dbReference type="ARBA" id="ARBA00022692"/>
    </source>
</evidence>
<evidence type="ECO:0000256" key="7">
    <source>
        <dbReference type="ARBA" id="ARBA00023065"/>
    </source>
</evidence>
<evidence type="ECO:0000313" key="15">
    <source>
        <dbReference type="EMBL" id="SEH56961.1"/>
    </source>
</evidence>
<dbReference type="RefSeq" id="WP_074716016.1">
    <property type="nucleotide sequence ID" value="NZ_FNWV01000004.1"/>
</dbReference>
<keyword evidence="7 12" id="KW-0406">Ion transport</keyword>
<evidence type="ECO:0000256" key="14">
    <source>
        <dbReference type="SAM" id="Coils"/>
    </source>
</evidence>
<evidence type="ECO:0000256" key="13">
    <source>
        <dbReference type="RuleBase" id="RU003848"/>
    </source>
</evidence>
<evidence type="ECO:0000313" key="16">
    <source>
        <dbReference type="Proteomes" id="UP000183190"/>
    </source>
</evidence>
<evidence type="ECO:0000256" key="5">
    <source>
        <dbReference type="ARBA" id="ARBA00022781"/>
    </source>
</evidence>
<dbReference type="AlphaFoldDB" id="A0A1H6J8C6"/>
<keyword evidence="14" id="KW-0175">Coiled coil</keyword>
<dbReference type="PANTHER" id="PTHR33445">
    <property type="entry name" value="ATP SYNTHASE SUBUNIT B', CHLOROPLASTIC"/>
    <property type="match status" value="1"/>
</dbReference>
<evidence type="ECO:0000256" key="12">
    <source>
        <dbReference type="HAMAP-Rule" id="MF_01398"/>
    </source>
</evidence>